<name>A0A087E664_9BIFI</name>
<evidence type="ECO:0000313" key="4">
    <source>
        <dbReference type="Proteomes" id="UP000029003"/>
    </source>
</evidence>
<keyword evidence="2" id="KW-0472">Membrane</keyword>
<sequence length="181" mass="19606">MTDESSAGGKPARHASSQARLRRAGVPWRMRRGCVRPGAAGLVAGLAIVALWLAALTFDARVLVAAAIAWTAVWLISGCWGVVQSVAVRRIQPGRPVGPDTAVDTAAGTKRIPRWRRLCQAVMLPRDIRTVGTYIRLNPEEYVGSVPISVDGIGVSAWYCRGVNRSVCLLCVRSSPMMRNW</sequence>
<evidence type="ECO:0000256" key="2">
    <source>
        <dbReference type="SAM" id="Phobius"/>
    </source>
</evidence>
<organism evidence="3 4">
    <name type="scientific">Bifidobacterium thermacidophilum subsp. thermacidophilum</name>
    <dbReference type="NCBI Taxonomy" id="79262"/>
    <lineage>
        <taxon>Bacteria</taxon>
        <taxon>Bacillati</taxon>
        <taxon>Actinomycetota</taxon>
        <taxon>Actinomycetes</taxon>
        <taxon>Bifidobacteriales</taxon>
        <taxon>Bifidobacteriaceae</taxon>
        <taxon>Bifidobacterium</taxon>
    </lineage>
</organism>
<dbReference type="Proteomes" id="UP000029003">
    <property type="component" value="Unassembled WGS sequence"/>
</dbReference>
<reference evidence="3 4" key="1">
    <citation type="submission" date="2014-03" db="EMBL/GenBank/DDBJ databases">
        <title>Genomics of Bifidobacteria.</title>
        <authorList>
            <person name="Ventura M."/>
            <person name="Milani C."/>
            <person name="Lugli G.A."/>
        </authorList>
    </citation>
    <scope>NUCLEOTIDE SEQUENCE [LARGE SCALE GENOMIC DNA]</scope>
    <source>
        <strain evidence="3 4">LMG 21395</strain>
    </source>
</reference>
<gene>
    <name evidence="3" type="ORF">THER5_0723</name>
</gene>
<dbReference type="AlphaFoldDB" id="A0A087E664"/>
<keyword evidence="2" id="KW-1133">Transmembrane helix</keyword>
<evidence type="ECO:0000256" key="1">
    <source>
        <dbReference type="SAM" id="MobiDB-lite"/>
    </source>
</evidence>
<accession>A0A087E664</accession>
<dbReference type="RefSeq" id="WP_152571379.1">
    <property type="nucleotide sequence ID" value="NZ_JGZT01000005.1"/>
</dbReference>
<dbReference type="EMBL" id="JGZT01000005">
    <property type="protein sequence ID" value="KFJ03265.1"/>
    <property type="molecule type" value="Genomic_DNA"/>
</dbReference>
<feature type="region of interest" description="Disordered" evidence="1">
    <location>
        <begin position="1"/>
        <end position="22"/>
    </location>
</feature>
<feature type="transmembrane region" description="Helical" evidence="2">
    <location>
        <begin position="62"/>
        <end position="83"/>
    </location>
</feature>
<keyword evidence="2" id="KW-0812">Transmembrane</keyword>
<comment type="caution">
    <text evidence="3">The sequence shown here is derived from an EMBL/GenBank/DDBJ whole genome shotgun (WGS) entry which is preliminary data.</text>
</comment>
<feature type="transmembrane region" description="Helical" evidence="2">
    <location>
        <begin position="38"/>
        <end position="56"/>
    </location>
</feature>
<proteinExistence type="predicted"/>
<evidence type="ECO:0000313" key="3">
    <source>
        <dbReference type="EMBL" id="KFJ03265.1"/>
    </source>
</evidence>
<protein>
    <submittedName>
        <fullName evidence="3">Uncharacterized protein</fullName>
    </submittedName>
</protein>